<reference evidence="5 6" key="1">
    <citation type="submission" date="2024-07" db="EMBL/GenBank/DDBJ databases">
        <title>Section-level genome sequencing and comparative genomics of Aspergillus sections Usti and Cavernicolus.</title>
        <authorList>
            <consortium name="Lawrence Berkeley National Laboratory"/>
            <person name="Nybo J.L."/>
            <person name="Vesth T.C."/>
            <person name="Theobald S."/>
            <person name="Frisvad J.C."/>
            <person name="Larsen T.O."/>
            <person name="Kjaerboelling I."/>
            <person name="Rothschild-Mancinelli K."/>
            <person name="Lyhne E.K."/>
            <person name="Kogle M.E."/>
            <person name="Barry K."/>
            <person name="Clum A."/>
            <person name="Na H."/>
            <person name="Ledsgaard L."/>
            <person name="Lin J."/>
            <person name="Lipzen A."/>
            <person name="Kuo A."/>
            <person name="Riley R."/>
            <person name="Mondo S."/>
            <person name="LaButti K."/>
            <person name="Haridas S."/>
            <person name="Pangalinan J."/>
            <person name="Salamov A.A."/>
            <person name="Simmons B.A."/>
            <person name="Magnuson J.K."/>
            <person name="Chen J."/>
            <person name="Drula E."/>
            <person name="Henrissat B."/>
            <person name="Wiebenga A."/>
            <person name="Lubbers R.J."/>
            <person name="Gomes A.C."/>
            <person name="Macurrencykelacurrency M.R."/>
            <person name="Stajich J."/>
            <person name="Grigoriev I.V."/>
            <person name="Mortensen U.H."/>
            <person name="De vries R.P."/>
            <person name="Baker S.E."/>
            <person name="Andersen M.R."/>
        </authorList>
    </citation>
    <scope>NUCLEOTIDE SEQUENCE [LARGE SCALE GENOMIC DNA]</scope>
    <source>
        <strain evidence="5 6">CBS 756.74</strain>
    </source>
</reference>
<name>A0ABR4JLU6_9EURO</name>
<dbReference type="RefSeq" id="XP_070894241.1">
    <property type="nucleotide sequence ID" value="XM_071048620.1"/>
</dbReference>
<dbReference type="Proteomes" id="UP001610444">
    <property type="component" value="Unassembled WGS sequence"/>
</dbReference>
<dbReference type="InterPro" id="IPR008922">
    <property type="entry name" value="Di-copper_centre_dom_sf"/>
</dbReference>
<keyword evidence="1" id="KW-0479">Metal-binding</keyword>
<evidence type="ECO:0000256" key="1">
    <source>
        <dbReference type="ARBA" id="ARBA00022723"/>
    </source>
</evidence>
<feature type="signal peptide" evidence="3">
    <location>
        <begin position="1"/>
        <end position="18"/>
    </location>
</feature>
<evidence type="ECO:0000256" key="2">
    <source>
        <dbReference type="ARBA" id="ARBA00023008"/>
    </source>
</evidence>
<dbReference type="InterPro" id="IPR050316">
    <property type="entry name" value="Tyrosinase/Hemocyanin"/>
</dbReference>
<comment type="caution">
    <text evidence="5">The sequence shown here is derived from an EMBL/GenBank/DDBJ whole genome shotgun (WGS) entry which is preliminary data.</text>
</comment>
<proteinExistence type="predicted"/>
<gene>
    <name evidence="5" type="ORF">BJX68DRAFT_278882</name>
</gene>
<dbReference type="PANTHER" id="PTHR11474:SF126">
    <property type="entry name" value="TYROSINASE-LIKE PROTEIN TYR-1-RELATED"/>
    <property type="match status" value="1"/>
</dbReference>
<feature type="domain" description="Tyrosinase copper-binding" evidence="4">
    <location>
        <begin position="64"/>
        <end position="160"/>
    </location>
</feature>
<dbReference type="SUPFAM" id="SSF48056">
    <property type="entry name" value="Di-copper centre-containing domain"/>
    <property type="match status" value="1"/>
</dbReference>
<dbReference type="Gene3D" id="1.10.1280.10">
    <property type="entry name" value="Di-copper center containing domain from catechol oxidase"/>
    <property type="match status" value="1"/>
</dbReference>
<accession>A0ABR4JLU6</accession>
<evidence type="ECO:0000313" key="5">
    <source>
        <dbReference type="EMBL" id="KAL2840821.1"/>
    </source>
</evidence>
<feature type="chain" id="PRO_5045831698" description="Tyrosinase copper-binding domain-containing protein" evidence="3">
    <location>
        <begin position="19"/>
        <end position="266"/>
    </location>
</feature>
<keyword evidence="3" id="KW-0732">Signal</keyword>
<keyword evidence="6" id="KW-1185">Reference proteome</keyword>
<dbReference type="GeneID" id="98163784"/>
<protein>
    <recommendedName>
        <fullName evidence="4">Tyrosinase copper-binding domain-containing protein</fullName>
    </recommendedName>
</protein>
<dbReference type="PANTHER" id="PTHR11474">
    <property type="entry name" value="TYROSINASE FAMILY MEMBER"/>
    <property type="match status" value="1"/>
</dbReference>
<dbReference type="Pfam" id="PF00264">
    <property type="entry name" value="Tyrosinase"/>
    <property type="match status" value="1"/>
</dbReference>
<dbReference type="EMBL" id="JBFXLR010000062">
    <property type="protein sequence ID" value="KAL2840821.1"/>
    <property type="molecule type" value="Genomic_DNA"/>
</dbReference>
<evidence type="ECO:0000313" key="6">
    <source>
        <dbReference type="Proteomes" id="UP001610444"/>
    </source>
</evidence>
<organism evidence="5 6">
    <name type="scientific">Aspergillus pseudodeflectus</name>
    <dbReference type="NCBI Taxonomy" id="176178"/>
    <lineage>
        <taxon>Eukaryota</taxon>
        <taxon>Fungi</taxon>
        <taxon>Dikarya</taxon>
        <taxon>Ascomycota</taxon>
        <taxon>Pezizomycotina</taxon>
        <taxon>Eurotiomycetes</taxon>
        <taxon>Eurotiomycetidae</taxon>
        <taxon>Eurotiales</taxon>
        <taxon>Aspergillaceae</taxon>
        <taxon>Aspergillus</taxon>
        <taxon>Aspergillus subgen. Nidulantes</taxon>
    </lineage>
</organism>
<sequence length="266" mass="29399">MHLDKHLISLAFLQLVSSAAVTCSNPTVRKEWRELSHQEKKEYLDVLHCWTTVHSISGLDGAVNRVDDFQAAHSDQTPSIHWVGHFALWHRYFVASYEKALGEECGYAGAQPYWNWSLDASTDIESTAIEDILFESDIFDACHGFGGNGAYTSPFTADKFQLRHAGGGCLKRDFIPWTMNTFAQQSLVDHPNIHGSGHLVSVVFLGQLGTNMRVLVVGGPIEPMDYSGANVTLDFTVNIGALAGDATLEQLLDTRDDVLCYTYNTA</sequence>
<evidence type="ECO:0000256" key="3">
    <source>
        <dbReference type="SAM" id="SignalP"/>
    </source>
</evidence>
<keyword evidence="2" id="KW-0186">Copper</keyword>
<evidence type="ECO:0000259" key="4">
    <source>
        <dbReference type="Pfam" id="PF00264"/>
    </source>
</evidence>
<dbReference type="InterPro" id="IPR002227">
    <property type="entry name" value="Tyrosinase_Cu-bd"/>
</dbReference>